<dbReference type="Proteomes" id="UP001281614">
    <property type="component" value="Unassembled WGS sequence"/>
</dbReference>
<accession>A0AAD9YB06</accession>
<dbReference type="EMBL" id="VYYT01000252">
    <property type="protein sequence ID" value="KAK2752284.1"/>
    <property type="molecule type" value="Genomic_DNA"/>
</dbReference>
<evidence type="ECO:0000313" key="2">
    <source>
        <dbReference type="EMBL" id="KAK2752284.1"/>
    </source>
</evidence>
<dbReference type="AlphaFoldDB" id="A0AAD9YB06"/>
<protein>
    <recommendedName>
        <fullName evidence="4">Actin-like ATPase domain-containing protein</fullName>
    </recommendedName>
</protein>
<organism evidence="2 3">
    <name type="scientific">Colletotrichum kahawae</name>
    <name type="common">Coffee berry disease fungus</name>
    <dbReference type="NCBI Taxonomy" id="34407"/>
    <lineage>
        <taxon>Eukaryota</taxon>
        <taxon>Fungi</taxon>
        <taxon>Dikarya</taxon>
        <taxon>Ascomycota</taxon>
        <taxon>Pezizomycotina</taxon>
        <taxon>Sordariomycetes</taxon>
        <taxon>Hypocreomycetidae</taxon>
        <taxon>Glomerellales</taxon>
        <taxon>Glomerellaceae</taxon>
        <taxon>Colletotrichum</taxon>
        <taxon>Colletotrichum gloeosporioides species complex</taxon>
    </lineage>
</organism>
<keyword evidence="3" id="KW-1185">Reference proteome</keyword>
<proteinExistence type="predicted"/>
<name>A0AAD9YB06_COLKA</name>
<feature type="compositionally biased region" description="Polar residues" evidence="1">
    <location>
        <begin position="540"/>
        <end position="558"/>
    </location>
</feature>
<comment type="caution">
    <text evidence="2">The sequence shown here is derived from an EMBL/GenBank/DDBJ whole genome shotgun (WGS) entry which is preliminary data.</text>
</comment>
<feature type="compositionally biased region" description="Basic residues" evidence="1">
    <location>
        <begin position="503"/>
        <end position="516"/>
    </location>
</feature>
<gene>
    <name evidence="2" type="ORF">CKAH01_17737</name>
</gene>
<evidence type="ECO:0000313" key="3">
    <source>
        <dbReference type="Proteomes" id="UP001281614"/>
    </source>
</evidence>
<feature type="region of interest" description="Disordered" evidence="1">
    <location>
        <begin position="503"/>
        <end position="613"/>
    </location>
</feature>
<sequence>MAAQHQQQRKPATGAAARFVDPFFLVTRGHSYERFGISIPTLGLMKDTKKTVFKQVVLDCNNTEQGGPFYIDEIALAYPLYWTDVERSKYERLVREVLSTLDDACLSYVRPTIVFHQECLAAAHNLFSSITQSDAVMDPITESPLLVTIDFGGHTLAIARGGTQVWEQEIAAFAVQTLEKRRNVALPPSALKDILRHFHQDIKRSRADEIGDMRLFYEDEYGGHILVVPAEKAKLCFWKAMREPLRLSTTEIFEAASLSDDVRVVVYGGSGQNSIVQSKIKAACENAGVKPPYFAQNGSRAKETWNVVNGAAYATARTVSVEEFIRKGAAFGIRKSVLKPGARTSDKCPAVDWKSDVAVALDSRSSKPYRTWCTGSTRMKIICDPYLQAGAGKKSNTLDIDRSYDLLELPQPSQGYWKYRLSLRSEDNTTKLVIRIENMGKVGTRVIGTPIQHSFPLYVDGTSNSCLLDVDVNDEGRGFILSENGQLTACSPEVIQEQLQQMRRAKRVAGAKRTKAPSRVPGGKPSGHLPPFKRRAPPHSAQTQARAESSDYTASSDSDIGGDHCGLRGTSTELGDVGQAFATSSSRTDGFRFAPYESLKERGKRCGRSKDDT</sequence>
<evidence type="ECO:0008006" key="4">
    <source>
        <dbReference type="Google" id="ProtNLM"/>
    </source>
</evidence>
<evidence type="ECO:0000256" key="1">
    <source>
        <dbReference type="SAM" id="MobiDB-lite"/>
    </source>
</evidence>
<reference evidence="2" key="1">
    <citation type="submission" date="2023-02" db="EMBL/GenBank/DDBJ databases">
        <title>Colletotrichum kahawae CIFC_Que2 genome sequencing and assembly.</title>
        <authorList>
            <person name="Baroncelli R."/>
        </authorList>
    </citation>
    <scope>NUCLEOTIDE SEQUENCE</scope>
    <source>
        <strain evidence="2">CIFC_Que2</strain>
    </source>
</reference>